<feature type="region of interest" description="Disordered" evidence="1">
    <location>
        <begin position="103"/>
        <end position="133"/>
    </location>
</feature>
<name>A0AAV5SRQ4_9BILA</name>
<dbReference type="EMBL" id="BTSX01000002">
    <property type="protein sequence ID" value="GMS85730.1"/>
    <property type="molecule type" value="Genomic_DNA"/>
</dbReference>
<sequence length="133" mass="15453">SLKNFRYRFNSVYPEIILIHSEETRDSGLSVKVQLANTTEEEQALCQCPPFLLDTLTFRIDPACPPMDCLWKIPKFGFGNLNISSTSDEMHESLYLITSHRDDSRTEQLFEPKPYDRHDPWQNPRASKSGFQK</sequence>
<protein>
    <submittedName>
        <fullName evidence="2">Uncharacterized protein</fullName>
    </submittedName>
</protein>
<feature type="non-terminal residue" evidence="2">
    <location>
        <position position="133"/>
    </location>
</feature>
<reference evidence="2" key="1">
    <citation type="submission" date="2023-10" db="EMBL/GenBank/DDBJ databases">
        <title>Genome assembly of Pristionchus species.</title>
        <authorList>
            <person name="Yoshida K."/>
            <person name="Sommer R.J."/>
        </authorList>
    </citation>
    <scope>NUCLEOTIDE SEQUENCE</scope>
    <source>
        <strain evidence="2">RS0144</strain>
    </source>
</reference>
<gene>
    <name evidence="2" type="ORF">PENTCL1PPCAC_7905</name>
</gene>
<evidence type="ECO:0000313" key="3">
    <source>
        <dbReference type="Proteomes" id="UP001432027"/>
    </source>
</evidence>
<accession>A0AAV5SRQ4</accession>
<feature type="compositionally biased region" description="Basic and acidic residues" evidence="1">
    <location>
        <begin position="103"/>
        <end position="120"/>
    </location>
</feature>
<proteinExistence type="predicted"/>
<feature type="non-terminal residue" evidence="2">
    <location>
        <position position="1"/>
    </location>
</feature>
<comment type="caution">
    <text evidence="2">The sequence shown here is derived from an EMBL/GenBank/DDBJ whole genome shotgun (WGS) entry which is preliminary data.</text>
</comment>
<dbReference type="AlphaFoldDB" id="A0AAV5SRQ4"/>
<organism evidence="2 3">
    <name type="scientific">Pristionchus entomophagus</name>
    <dbReference type="NCBI Taxonomy" id="358040"/>
    <lineage>
        <taxon>Eukaryota</taxon>
        <taxon>Metazoa</taxon>
        <taxon>Ecdysozoa</taxon>
        <taxon>Nematoda</taxon>
        <taxon>Chromadorea</taxon>
        <taxon>Rhabditida</taxon>
        <taxon>Rhabditina</taxon>
        <taxon>Diplogasteromorpha</taxon>
        <taxon>Diplogasteroidea</taxon>
        <taxon>Neodiplogasteridae</taxon>
        <taxon>Pristionchus</taxon>
    </lineage>
</organism>
<dbReference type="Proteomes" id="UP001432027">
    <property type="component" value="Unassembled WGS sequence"/>
</dbReference>
<evidence type="ECO:0000256" key="1">
    <source>
        <dbReference type="SAM" id="MobiDB-lite"/>
    </source>
</evidence>
<feature type="compositionally biased region" description="Polar residues" evidence="1">
    <location>
        <begin position="124"/>
        <end position="133"/>
    </location>
</feature>
<keyword evidence="3" id="KW-1185">Reference proteome</keyword>
<evidence type="ECO:0000313" key="2">
    <source>
        <dbReference type="EMBL" id="GMS85730.1"/>
    </source>
</evidence>